<accession>A0ABN9W0S8</accession>
<comment type="caution">
    <text evidence="2">The sequence shown here is derived from an EMBL/GenBank/DDBJ whole genome shotgun (WGS) entry which is preliminary data.</text>
</comment>
<gene>
    <name evidence="2" type="ORF">PCOR1329_LOCUS62975</name>
</gene>
<evidence type="ECO:0000313" key="2">
    <source>
        <dbReference type="EMBL" id="CAK0879588.1"/>
    </source>
</evidence>
<feature type="region of interest" description="Disordered" evidence="1">
    <location>
        <begin position="17"/>
        <end position="50"/>
    </location>
</feature>
<evidence type="ECO:0000313" key="3">
    <source>
        <dbReference type="Proteomes" id="UP001189429"/>
    </source>
</evidence>
<protein>
    <recommendedName>
        <fullName evidence="4">Mitofilin</fullName>
    </recommendedName>
</protein>
<feature type="non-terminal residue" evidence="2">
    <location>
        <position position="350"/>
    </location>
</feature>
<proteinExistence type="predicted"/>
<dbReference type="EMBL" id="CAUYUJ010017977">
    <property type="protein sequence ID" value="CAK0879588.1"/>
    <property type="molecule type" value="Genomic_DNA"/>
</dbReference>
<evidence type="ECO:0008006" key="4">
    <source>
        <dbReference type="Google" id="ProtNLM"/>
    </source>
</evidence>
<feature type="compositionally biased region" description="Low complexity" evidence="1">
    <location>
        <begin position="17"/>
        <end position="30"/>
    </location>
</feature>
<keyword evidence="3" id="KW-1185">Reference proteome</keyword>
<feature type="compositionally biased region" description="Basic and acidic residues" evidence="1">
    <location>
        <begin position="157"/>
        <end position="166"/>
    </location>
</feature>
<sequence>MRGLVVRARALSRALPRAGRGDRACASGAGAAPGGAGQPQAAPGGAGQGRALRRGAVAAVVVAAGAAGGLYAYSEQLKAEAAEAQRRQGEEEARRRLEQEAAAARAAEDAAARQRAEEALARQREELEAVAALERERHERHKEEDESEEGAAARQQAVEEQRRQEEERRVQEAQRLRLEEEQRRLEEEERLRLEEERRRLEEEAARRAAALEALEAAVARRDPAACREALGVARGAGLDAAACPRGRLAAALAEPAQLNAGLLAVEQADQLAELRSHAPGIGAEDFVMAAAVCASAADGEESLRRKAGELAAALQRNCGIHLASLEARLAEAQGMLRERCAVRVDSALER</sequence>
<dbReference type="Proteomes" id="UP001189429">
    <property type="component" value="Unassembled WGS sequence"/>
</dbReference>
<name>A0ABN9W0S8_9DINO</name>
<evidence type="ECO:0000256" key="1">
    <source>
        <dbReference type="SAM" id="MobiDB-lite"/>
    </source>
</evidence>
<feature type="region of interest" description="Disordered" evidence="1">
    <location>
        <begin position="136"/>
        <end position="166"/>
    </location>
</feature>
<reference evidence="2" key="1">
    <citation type="submission" date="2023-10" db="EMBL/GenBank/DDBJ databases">
        <authorList>
            <person name="Chen Y."/>
            <person name="Shah S."/>
            <person name="Dougan E. K."/>
            <person name="Thang M."/>
            <person name="Chan C."/>
        </authorList>
    </citation>
    <scope>NUCLEOTIDE SEQUENCE [LARGE SCALE GENOMIC DNA]</scope>
</reference>
<organism evidence="2 3">
    <name type="scientific">Prorocentrum cordatum</name>
    <dbReference type="NCBI Taxonomy" id="2364126"/>
    <lineage>
        <taxon>Eukaryota</taxon>
        <taxon>Sar</taxon>
        <taxon>Alveolata</taxon>
        <taxon>Dinophyceae</taxon>
        <taxon>Prorocentrales</taxon>
        <taxon>Prorocentraceae</taxon>
        <taxon>Prorocentrum</taxon>
    </lineage>
</organism>